<evidence type="ECO:0000313" key="1">
    <source>
        <dbReference type="EMBL" id="KAJ7211152.1"/>
    </source>
</evidence>
<reference evidence="1" key="1">
    <citation type="submission" date="2023-03" db="EMBL/GenBank/DDBJ databases">
        <title>Massive genome expansion in bonnet fungi (Mycena s.s.) driven by repeated elements and novel gene families across ecological guilds.</title>
        <authorList>
            <consortium name="Lawrence Berkeley National Laboratory"/>
            <person name="Harder C.B."/>
            <person name="Miyauchi S."/>
            <person name="Viragh M."/>
            <person name="Kuo A."/>
            <person name="Thoen E."/>
            <person name="Andreopoulos B."/>
            <person name="Lu D."/>
            <person name="Skrede I."/>
            <person name="Drula E."/>
            <person name="Henrissat B."/>
            <person name="Morin E."/>
            <person name="Kohler A."/>
            <person name="Barry K."/>
            <person name="LaButti K."/>
            <person name="Morin E."/>
            <person name="Salamov A."/>
            <person name="Lipzen A."/>
            <person name="Mereny Z."/>
            <person name="Hegedus B."/>
            <person name="Baldrian P."/>
            <person name="Stursova M."/>
            <person name="Weitz H."/>
            <person name="Taylor A."/>
            <person name="Grigoriev I.V."/>
            <person name="Nagy L.G."/>
            <person name="Martin F."/>
            <person name="Kauserud H."/>
        </authorList>
    </citation>
    <scope>NUCLEOTIDE SEQUENCE</scope>
    <source>
        <strain evidence="1">9144</strain>
    </source>
</reference>
<gene>
    <name evidence="1" type="ORF">GGX14DRAFT_697302</name>
</gene>
<dbReference type="EMBL" id="JARJCW010000026">
    <property type="protein sequence ID" value="KAJ7211152.1"/>
    <property type="molecule type" value="Genomic_DNA"/>
</dbReference>
<keyword evidence="2" id="KW-1185">Reference proteome</keyword>
<dbReference type="Proteomes" id="UP001219525">
    <property type="component" value="Unassembled WGS sequence"/>
</dbReference>
<dbReference type="AlphaFoldDB" id="A0AAD6YDT9"/>
<name>A0AAD6YDT9_9AGAR</name>
<organism evidence="1 2">
    <name type="scientific">Mycena pura</name>
    <dbReference type="NCBI Taxonomy" id="153505"/>
    <lineage>
        <taxon>Eukaryota</taxon>
        <taxon>Fungi</taxon>
        <taxon>Dikarya</taxon>
        <taxon>Basidiomycota</taxon>
        <taxon>Agaricomycotina</taxon>
        <taxon>Agaricomycetes</taxon>
        <taxon>Agaricomycetidae</taxon>
        <taxon>Agaricales</taxon>
        <taxon>Marasmiineae</taxon>
        <taxon>Mycenaceae</taxon>
        <taxon>Mycena</taxon>
    </lineage>
</organism>
<accession>A0AAD6YDT9</accession>
<sequence>MSHVDSLSFPPIVLPKTLLVPSHHTRFCSTLPSACEGLTLTLDFLADSYALEWLRPAIFTRRRCTRCTGTGCRSEDALSAVANEAPV</sequence>
<proteinExistence type="predicted"/>
<comment type="caution">
    <text evidence="1">The sequence shown here is derived from an EMBL/GenBank/DDBJ whole genome shotgun (WGS) entry which is preliminary data.</text>
</comment>
<evidence type="ECO:0000313" key="2">
    <source>
        <dbReference type="Proteomes" id="UP001219525"/>
    </source>
</evidence>
<protein>
    <submittedName>
        <fullName evidence="1">Uncharacterized protein</fullName>
    </submittedName>
</protein>